<evidence type="ECO:0000313" key="2">
    <source>
        <dbReference type="Proteomes" id="UP000199645"/>
    </source>
</evidence>
<proteinExistence type="predicted"/>
<keyword evidence="2" id="KW-1185">Reference proteome</keyword>
<dbReference type="Proteomes" id="UP000199645">
    <property type="component" value="Unassembled WGS sequence"/>
</dbReference>
<dbReference type="STRING" id="35752.SAMN05421541_12157"/>
<protein>
    <recommendedName>
        <fullName evidence="3">DUF3800 domain-containing protein</fullName>
    </recommendedName>
</protein>
<dbReference type="EMBL" id="FONV01000021">
    <property type="protein sequence ID" value="SFF77014.1"/>
    <property type="molecule type" value="Genomic_DNA"/>
</dbReference>
<reference evidence="1 2" key="1">
    <citation type="submission" date="2016-10" db="EMBL/GenBank/DDBJ databases">
        <authorList>
            <person name="de Groot N.N."/>
        </authorList>
    </citation>
    <scope>NUCLEOTIDE SEQUENCE [LARGE SCALE GENOMIC DNA]</scope>
    <source>
        <strain evidence="1 2">DSM 43019</strain>
    </source>
</reference>
<evidence type="ECO:0000313" key="1">
    <source>
        <dbReference type="EMBL" id="SFF77014.1"/>
    </source>
</evidence>
<gene>
    <name evidence="1" type="ORF">SAMN05421541_12157</name>
</gene>
<sequence length="309" mass="32919">MVGMPSPLQGGLPPSGTLTGPVLEIACDESGFSGANLLRSTEPVITHASVDLSAAEAADLIGALGLSPGEVKSGWFLRRPDASSALERLLAGLRGRAHVHRIDKEFFLVTQVVELLLGRPSYRSFTRDPRPEADDLFQARSAGEDWAVFLDAFAEMVRTRRRSPGRSGAGRFLRARDTLARAGGPAGAVLDRISEARVAAVVSRLDAGDRTIPPPLEPMIAALAATIRHWSDGQRPILVIHDEQSALTAARLTRLQRALADGDGRSPLAGLVMADSRADPRVQLADLLAGVARRMPGTLESSGWLPAPR</sequence>
<name>A0A1I2LCJ8_9ACTN</name>
<organism evidence="1 2">
    <name type="scientific">Actinoplanes philippinensis</name>
    <dbReference type="NCBI Taxonomy" id="35752"/>
    <lineage>
        <taxon>Bacteria</taxon>
        <taxon>Bacillati</taxon>
        <taxon>Actinomycetota</taxon>
        <taxon>Actinomycetes</taxon>
        <taxon>Micromonosporales</taxon>
        <taxon>Micromonosporaceae</taxon>
        <taxon>Actinoplanes</taxon>
    </lineage>
</organism>
<accession>A0A1I2LCJ8</accession>
<dbReference type="OrthoDB" id="5521286at2"/>
<dbReference type="AlphaFoldDB" id="A0A1I2LCJ8"/>
<evidence type="ECO:0008006" key="3">
    <source>
        <dbReference type="Google" id="ProtNLM"/>
    </source>
</evidence>